<accession>A0AA87UWB5</accession>
<evidence type="ECO:0000256" key="1">
    <source>
        <dbReference type="SAM" id="MobiDB-lite"/>
    </source>
</evidence>
<gene>
    <name evidence="2" type="ORF">ABA31_06730</name>
</gene>
<proteinExistence type="predicted"/>
<reference evidence="2 3" key="1">
    <citation type="submission" date="2019-07" db="EMBL/GenBank/DDBJ databases">
        <title>Whole genome shotgun sequence of Agrococcus baldri NBRC 103055.</title>
        <authorList>
            <person name="Hosoyama A."/>
            <person name="Uohara A."/>
            <person name="Ohji S."/>
            <person name="Ichikawa N."/>
        </authorList>
    </citation>
    <scope>NUCLEOTIDE SEQUENCE [LARGE SCALE GENOMIC DNA]</scope>
    <source>
        <strain evidence="2 3">NBRC 103055</strain>
    </source>
</reference>
<feature type="compositionally biased region" description="Polar residues" evidence="1">
    <location>
        <begin position="70"/>
        <end position="79"/>
    </location>
</feature>
<evidence type="ECO:0000313" key="3">
    <source>
        <dbReference type="Proteomes" id="UP000321749"/>
    </source>
</evidence>
<protein>
    <submittedName>
        <fullName evidence="2">Uncharacterized protein</fullName>
    </submittedName>
</protein>
<dbReference type="EMBL" id="BJUU01000003">
    <property type="protein sequence ID" value="GEK79322.1"/>
    <property type="molecule type" value="Genomic_DNA"/>
</dbReference>
<feature type="compositionally biased region" description="Basic residues" evidence="1">
    <location>
        <begin position="46"/>
        <end position="57"/>
    </location>
</feature>
<organism evidence="2 3">
    <name type="scientific">Agrococcus baldri</name>
    <dbReference type="NCBI Taxonomy" id="153730"/>
    <lineage>
        <taxon>Bacteria</taxon>
        <taxon>Bacillati</taxon>
        <taxon>Actinomycetota</taxon>
        <taxon>Actinomycetes</taxon>
        <taxon>Micrococcales</taxon>
        <taxon>Microbacteriaceae</taxon>
        <taxon>Agrococcus</taxon>
    </lineage>
</organism>
<feature type="region of interest" description="Disordered" evidence="1">
    <location>
        <begin position="96"/>
        <end position="122"/>
    </location>
</feature>
<keyword evidence="3" id="KW-1185">Reference proteome</keyword>
<sequence length="122" mass="13593">MSAKELVMLMEAPAPLWVLLPSGRYVQVRNAVRRERNPAEYGGHVRSRFQSRRKRVRRDGMPTGAVNPDASYSSRHAVQPQFQADSWRCLLSAAANDAGRKKKPPRPVHAASTRTRSGAEAT</sequence>
<dbReference type="AlphaFoldDB" id="A0AA87UWB5"/>
<evidence type="ECO:0000313" key="2">
    <source>
        <dbReference type="EMBL" id="GEK79322.1"/>
    </source>
</evidence>
<feature type="region of interest" description="Disordered" evidence="1">
    <location>
        <begin position="46"/>
        <end position="79"/>
    </location>
</feature>
<comment type="caution">
    <text evidence="2">The sequence shown here is derived from an EMBL/GenBank/DDBJ whole genome shotgun (WGS) entry which is preliminary data.</text>
</comment>
<name>A0AA87UWB5_9MICO</name>
<dbReference type="Proteomes" id="UP000321749">
    <property type="component" value="Unassembled WGS sequence"/>
</dbReference>